<evidence type="ECO:0000313" key="3">
    <source>
        <dbReference type="Proteomes" id="UP000474630"/>
    </source>
</evidence>
<keyword evidence="3" id="KW-1185">Reference proteome</keyword>
<dbReference type="Proteomes" id="UP000474630">
    <property type="component" value="Chromosome"/>
</dbReference>
<dbReference type="InterPro" id="IPR041286">
    <property type="entry name" value="MBG_2"/>
</dbReference>
<dbReference type="InterPro" id="IPR003961">
    <property type="entry name" value="FN3_dom"/>
</dbReference>
<dbReference type="RefSeq" id="WP_163345185.1">
    <property type="nucleotide sequence ID" value="NZ_CP048409.1"/>
</dbReference>
<dbReference type="InterPro" id="IPR036116">
    <property type="entry name" value="FN3_sf"/>
</dbReference>
<dbReference type="KEGG" id="drc:G0Q07_05750"/>
<dbReference type="SUPFAM" id="SSF49265">
    <property type="entry name" value="Fibronectin type III"/>
    <property type="match status" value="1"/>
</dbReference>
<dbReference type="PROSITE" id="PS50853">
    <property type="entry name" value="FN3"/>
    <property type="match status" value="1"/>
</dbReference>
<organism evidence="2 3">
    <name type="scientific">Draconibacterium halophilum</name>
    <dbReference type="NCBI Taxonomy" id="2706887"/>
    <lineage>
        <taxon>Bacteria</taxon>
        <taxon>Pseudomonadati</taxon>
        <taxon>Bacteroidota</taxon>
        <taxon>Bacteroidia</taxon>
        <taxon>Marinilabiliales</taxon>
        <taxon>Prolixibacteraceae</taxon>
        <taxon>Draconibacterium</taxon>
    </lineage>
</organism>
<proteinExistence type="predicted"/>
<name>A0A6C0R9Q3_9BACT</name>
<dbReference type="InterPro" id="IPR026444">
    <property type="entry name" value="Secre_tail"/>
</dbReference>
<dbReference type="Gene3D" id="2.60.40.10">
    <property type="entry name" value="Immunoglobulins"/>
    <property type="match status" value="4"/>
</dbReference>
<protein>
    <submittedName>
        <fullName evidence="2">T9SS type A sorting domain-containing protein</fullName>
    </submittedName>
</protein>
<gene>
    <name evidence="2" type="ORF">G0Q07_05750</name>
</gene>
<accession>A0A6C0R9Q3</accession>
<dbReference type="InterPro" id="IPR041248">
    <property type="entry name" value="YDG"/>
</dbReference>
<dbReference type="InterPro" id="IPR025965">
    <property type="entry name" value="FlgD/Vpr_Ig-like"/>
</dbReference>
<feature type="domain" description="Fibronectin type-III" evidence="1">
    <location>
        <begin position="185"/>
        <end position="281"/>
    </location>
</feature>
<dbReference type="InterPro" id="IPR013783">
    <property type="entry name" value="Ig-like_fold"/>
</dbReference>
<dbReference type="Pfam" id="PF18657">
    <property type="entry name" value="YDG"/>
    <property type="match status" value="4"/>
</dbReference>
<dbReference type="EMBL" id="CP048409">
    <property type="protein sequence ID" value="QIA07258.1"/>
    <property type="molecule type" value="Genomic_DNA"/>
</dbReference>
<sequence length="3829" mass="405981">MKRLYKMRHFLKDEVSFKRLMLLLLFSIGTLSSVLAGTINFSATLSSNQLFYRPRPGSSVCGGYYGTFTSISANSTTQYAYATQSFTVSTAGNYSITVTSTTASDPMLLIYNSFSPSSPNSDFKVGDDDSGSGLNSSISGCNNYFAAGTYTIVVTSYSSYTRSGTVYFSISGDGVSAASVKLLPTVSTNSASSISSTGATLGGNVTNDGGATVAARGVAYGTSSNPTTGAGVTGTTGSFSTSVTGLTPGTTYYARAYATNSVGTAYGPQISFTTQSYTPPSVTTNTTTSIGETTASFNGNVTNTGGQNVTRGFQYSTSSSFSGATTRTLSGTQGTGSFLYSQTGLAGSTRYYVRAWASNDGGTTYGSSTSFYTDHTVTYTAGSNGSLSGTTTQIVDHGGTTSSVSAIPDAGYHFVQWSDYSTSNPRSDANVTSSFTRTASFAVNSFRFAVQPTNRVAGVGNTFTVEAIDNLGNRVINSDRAISVAVKKADGTTVQTLSGTLSSGVVTIAEPTITLTGNYYLTVSDAGGGTNGTFSALNSATFTITPAAINYFTVAGITDPHEAGETTSPTVTAYDEYDNVKYDYTGTITFSSDNVSPNVNKPTVLPSDYTFTSIDGGIHTFTNGVSLKEYGSTYYVKVNDITTTTAEGQQDDISVYTAELNYYQLKALSNTATYPSDNNVIVGSDFSVLAELYDEFGNKKVDFTGDLDVTFSTNASPSPLGNTIVKPATGAKTFTAGEAIISGFTLYNAQETPTITINETLTGSEGSTSVITVWPEELDNFLIQESPTQNNDIGGVRQTATLPFSVTVTARDQYNNIKRDYEGSIKFKASNDFIVDYPTGLQEYDVTDGGIVTYTNSITIPTIGAYWLRVGDSSDPTKTGELQNIIVGPYTQDASSSELIFANYPTVTTYPSTPVVVAGDYIPVTITPRDAGNNLLCDCQNVSILLNGVDEHHDGTVENGVPALVTIPVVDNHDGTYSASVRVTDMSQTNEITAIVNGTTLSTTLSVEVAEPDVPSLEVSTITPAVNSITTDENTVVTLQLKDQFGNNRTTNDGNITFSTTEGGFETNNGDATDYEATYAVNGAYTATLYASYDATTHGVGTATISAEADFTDDVNHTDGDFTAQPTVDITEGLPDLTTSTILASDDQISTDETSDITVQLEDHLGNLIQNDRGTVILYTTLGTLGSSSGSQSLETTYTSGGAYTATLYGTQNLPVNGVGTADLTAEFTGDASALSVSGTLNDGASTPSNTIEQVVIFEGLPDVTTIDISVADAEITADDSTTVTVQLKDQFGNLIVNDRGTVTLSTSLIGVIDNGTSQGATTIEATYDAVGDSGTYIATFKLADAGTGLATITGAITYNNGAGDVTENIDDNATVNVLPGLATQLAIETQPAHSTTEAIAGVAFSTQPQVSVQDQWGNIVVADDTTTIHAATGSTGSDELFGTLSATVVDGIATFSGLNYEVDEDMNIEFTSGSLTAVTSNTLTVVHNVPDYMVITGTGSQIAGTSQEITITVYDEYDNVATRFDGAKSLTFSGATGSPSPEYVPTAEGTEFGSATSLTFADGVATTAMVLYKEEEAYIQANHSADFVDGSYTGTNSISIDATNGEGFDDGLDVNVSQAGAAYLAVTGSATQTAGVAQDITITAYDAFNNVATNYTGEKSLTFSGAASSDGTPSVNPTVAATDFGTATSATFTDGTVTLSMILYKDEAINVDVNDGSIDSEFTHNSTGYDYGLDVDVDNATAAYLALDNGDGTGWTEGAITAGADVSVGITAYDQYNNVALDYDGTKSLTFADSGDPISQPFYFVTPEMDNTQFGTATDITFSNGEATATLNLFTVRNDNITVSDGTINSEITIVETDYDYSLDATVNHAAEDRLSVRLETASSPLTAGDANTIVVTAYDAYNNIATGYTGTTIRFSGALNSVDSDVPEVDAVDFGSDTPLDFTNGIATASMTLYAAEAGITIAAADWTSGSEGIKSESLVFDSNTYEYCLALDVDHNNATQLRIDTEPSTYVRAGDALATQPVISIRDAYGNITTADDTTIVVATINTGTSELVGTDTITASNGTVTYTNLSYEVMETISIDFDANPELTTVNSNNITVDHNATDYYVYTSTPNYIYAGGQRGAFTVKRFDAFDNEVNNLVLSNGDDSSDPEIVYLYSSSSDASSTFFNVETGDSALDTIRFTDGSISKNFWYFSQDEGVHTISASDNTTIADGDTGIDDAVYNLEVKPAALKEFIVTGVGTEVGEGWTEHYYGDRQSVTVEAIDFYGNRKINYTGTITFSLTDAEASEYEDAGYNYPHDYTFTAADSGIHTFTDAILFERPTFEHPQYPEIEEWWVTVIDQDQPTKNGSQHKIKVLARPIIITAHNQTKQYYGDFYDLGNTEFTVTSGITSYVDPNIYAGDEQITSVTLTSSGTAETAVVDDYDIVPDDATGINGIDTSYYDITYVNGTLTVEPRPITITVDAGQNKVYSNDSNTDPTFTFSTVYTGDASKDSLVNGDEFTGVLTRESGEDVGFYDILQSGLVISDGTDKTANYAITYEKDSLEITRYPLTLSNFVVDNKVYDATDTAYISSFETDLISGDELTFDTTANFVSRHVNWDGNSGVDTTVIYEVTISGGADAGNYLFATDGENDGSATIWMDSTMATISQYPINVTAVTDTKTYDGTNSSDETPVVDALLGDDLVTSEGSQVYDNENVGTGKTLSASGAVINDGNSGDNYAISYVDDNTGEISKRALTVSVDTDQSKTYGDIDPGSYTYSIASGSLASGDSFTGELSRDAGETVASYTVNKNTLTIVNGSSVNTESNYEVTFDNANTFDIEQLTVTVTATAKSKVYGETDPVLTFTSTPAVNYVLANDSIVEFTGALARVSGEDVGFYHINQGSLDNSNYNITYELDSLEIQQLDVTVTANANQVKTYGDLDPALTYTSSPEVETTLANSESIVFSGTLDRVAGENVGFYHIGQGSLDNSNYNITYELDSLEITQLDVTVTADADQSKIYGEVDPEFTFVSSPAVGAQLANAEVIGFSGSLDRAAGEDVGFYHIGQGSLDNSNYNITYELDSLEITQLDVTITADADQSKTYGEDDPEYTWTSYPEVDSVLANNSVIGFTGDLDRVVGEDVGGYAYTLGTLSNTNYNITLTSAEFEITERAITLVANNQTKTYGNGPDAGAGHTDYWTLGTIEFTVSTTEGDGMAIGETIDGVTFTSAGEARLADIGTYTISIDADSESGSGGFKLSNYDVGYDDATLTVEKRILHLSNFAADNKLYDGTTVATGLGFDDDRVPGDNLSFQRDADFEDASVGTEKVVIYNSVNITGGADMNNYVLEASRDHWKTGPNRVISAAPITVTIVAEDKEYDGNIDATVTLSGNFRGGDDVQLTYVSALFEDAEIGDNKNVTVTGIALAGSDAEQYTLVSTSGSATASIVSLQREQNLDLTAGWNIISVGIKPNGSTKLIDVLQPLIDAGTLLKVMDEQGRTIENLGGDTWFESIGDLLFTEGYQLKVSENTSLNVQGLPVDLPMDIELVQGWNMVSFPSLNEQNAKDVLQALIDDGYLLKAMDERGSAIEELAGSWYNFIGNFVPGKGYKVKVSQACTLTINEVGTKSLTTVPDLLASTSFKPVFSGNGFNHMNVVLTELYETGFRTGDQIGIFDGDVCVGAVTLDDYSYLNNMISIPVSSNDGMEREANGFVGGNKYSVSVLRGNQKQVVEFDVIGGPEQFVIGATSVIALSGELEINEVDERNSNVYGVKLYPNPFTTMMVIEVVQPEGDDLDIDIYDIQGRKVRTIDYGMSTGHDKVRWDGKNQTGVSVKPGLYYIRVNGKYSGNVLKQ</sequence>
<dbReference type="Gene3D" id="2.60.40.4070">
    <property type="match status" value="1"/>
</dbReference>
<dbReference type="NCBIfam" id="TIGR04183">
    <property type="entry name" value="Por_Secre_tail"/>
    <property type="match status" value="1"/>
</dbReference>
<evidence type="ECO:0000259" key="1">
    <source>
        <dbReference type="PROSITE" id="PS50853"/>
    </source>
</evidence>
<dbReference type="Pfam" id="PF13860">
    <property type="entry name" value="FlgD_ig"/>
    <property type="match status" value="1"/>
</dbReference>
<reference evidence="2 3" key="1">
    <citation type="submission" date="2020-02" db="EMBL/GenBank/DDBJ databases">
        <title>Genome sequencing for Draconibacterium sp. strain M1.</title>
        <authorList>
            <person name="Park S.-J."/>
        </authorList>
    </citation>
    <scope>NUCLEOTIDE SEQUENCE [LARGE SCALE GENOMIC DNA]</scope>
    <source>
        <strain evidence="2 3">M1</strain>
    </source>
</reference>
<dbReference type="Pfam" id="PF18676">
    <property type="entry name" value="MBG_2"/>
    <property type="match status" value="6"/>
</dbReference>
<evidence type="ECO:0000313" key="2">
    <source>
        <dbReference type="EMBL" id="QIA07258.1"/>
    </source>
</evidence>